<organism evidence="1 2">
    <name type="scientific">Streptomyces chrestomyceticus</name>
    <dbReference type="NCBI Taxonomy" id="68185"/>
    <lineage>
        <taxon>Bacteria</taxon>
        <taxon>Bacillati</taxon>
        <taxon>Actinomycetota</taxon>
        <taxon>Actinomycetes</taxon>
        <taxon>Kitasatosporales</taxon>
        <taxon>Streptomycetaceae</taxon>
        <taxon>Streptomyces</taxon>
    </lineage>
</organism>
<proteinExistence type="predicted"/>
<dbReference type="RefSeq" id="WP_331787797.1">
    <property type="nucleotide sequence ID" value="NZ_JAVFKM010000011.1"/>
</dbReference>
<sequence>MAYQQINGRPERASRTSHAQAALRAAADRAVFHVPAEHIRDVDWLASRVVPRKGIARPAAVEHLSSVIAIDGSQMAVPVRDGLPSVRYGYIQAAAAYVDLDAVDAQRCERFVDPVALHAAVNTALVSLDLPTAGAYTREGISIQQSWREAVDCLFAAKRVEVNRLDQSLLDLLFLLHGTPAHPASTVPVNCPDGGCPSRRIPVGRRGVACPTCGMRLHPTDVLRLHDEVLEEGNNQAALGRLMQTVELLVLVGLSTLLWDQARTDLLPTTLFVLDGPLAMYGPSAKLRARALEYFQAMAATSPHGGPYVCGVEKTGPMADYARALARHGVLTPGDLLTVDEKVISVVTQADNPRAYGAETYWGRKFVYRSMDGRVLVITLPPPVGEPYDDHGGQPLPDAYPTLSVVLDVIDRTGSSLFRDGLVPIALAHGAAAYPIGVGTDVLRLVARRKLGIDVSATAERVRPRPHAS</sequence>
<gene>
    <name evidence="1" type="ORF">RB636_21550</name>
</gene>
<comment type="caution">
    <text evidence="1">The sequence shown here is derived from an EMBL/GenBank/DDBJ whole genome shotgun (WGS) entry which is preliminary data.</text>
</comment>
<protein>
    <recommendedName>
        <fullName evidence="3">NurA domain-containing protein</fullName>
    </recommendedName>
</protein>
<accession>A0ABU7WW65</accession>
<dbReference type="EMBL" id="JAVFKM010000011">
    <property type="protein sequence ID" value="MEF3115766.1"/>
    <property type="molecule type" value="Genomic_DNA"/>
</dbReference>
<dbReference type="Proteomes" id="UP001348265">
    <property type="component" value="Unassembled WGS sequence"/>
</dbReference>
<name>A0ABU7WW65_9ACTN</name>
<evidence type="ECO:0000313" key="1">
    <source>
        <dbReference type="EMBL" id="MEF3115766.1"/>
    </source>
</evidence>
<reference evidence="1 2" key="1">
    <citation type="submission" date="2023-08" db="EMBL/GenBank/DDBJ databases">
        <authorList>
            <person name="Sharma P."/>
            <person name="Verma V."/>
            <person name="Mohan M.K."/>
            <person name="Dubey A.K."/>
        </authorList>
    </citation>
    <scope>NUCLEOTIDE SEQUENCE [LARGE SCALE GENOMIC DNA]</scope>
    <source>
        <strain evidence="1 2">ADP4</strain>
    </source>
</reference>
<evidence type="ECO:0000313" key="2">
    <source>
        <dbReference type="Proteomes" id="UP001348265"/>
    </source>
</evidence>
<keyword evidence="2" id="KW-1185">Reference proteome</keyword>
<evidence type="ECO:0008006" key="3">
    <source>
        <dbReference type="Google" id="ProtNLM"/>
    </source>
</evidence>